<accession>A0A0E9XC91</accession>
<evidence type="ECO:0000313" key="2">
    <source>
        <dbReference type="EMBL" id="JAH99288.1"/>
    </source>
</evidence>
<feature type="transmembrane region" description="Helical" evidence="1">
    <location>
        <begin position="7"/>
        <end position="36"/>
    </location>
</feature>
<dbReference type="PROSITE" id="PS51257">
    <property type="entry name" value="PROKAR_LIPOPROTEIN"/>
    <property type="match status" value="1"/>
</dbReference>
<protein>
    <submittedName>
        <fullName evidence="2">Uncharacterized protein</fullName>
    </submittedName>
</protein>
<reference evidence="2" key="2">
    <citation type="journal article" date="2015" name="Fish Shellfish Immunol.">
        <title>Early steps in the European eel (Anguilla anguilla)-Vibrio vulnificus interaction in the gills: Role of the RtxA13 toxin.</title>
        <authorList>
            <person name="Callol A."/>
            <person name="Pajuelo D."/>
            <person name="Ebbesson L."/>
            <person name="Teles M."/>
            <person name="MacKenzie S."/>
            <person name="Amaro C."/>
        </authorList>
    </citation>
    <scope>NUCLEOTIDE SEQUENCE</scope>
</reference>
<keyword evidence="1" id="KW-0472">Membrane</keyword>
<dbReference type="EMBL" id="GBXM01009289">
    <property type="protein sequence ID" value="JAH99288.1"/>
    <property type="molecule type" value="Transcribed_RNA"/>
</dbReference>
<organism evidence="2">
    <name type="scientific">Anguilla anguilla</name>
    <name type="common">European freshwater eel</name>
    <name type="synonym">Muraena anguilla</name>
    <dbReference type="NCBI Taxonomy" id="7936"/>
    <lineage>
        <taxon>Eukaryota</taxon>
        <taxon>Metazoa</taxon>
        <taxon>Chordata</taxon>
        <taxon>Craniata</taxon>
        <taxon>Vertebrata</taxon>
        <taxon>Euteleostomi</taxon>
        <taxon>Actinopterygii</taxon>
        <taxon>Neopterygii</taxon>
        <taxon>Teleostei</taxon>
        <taxon>Anguilliformes</taxon>
        <taxon>Anguillidae</taxon>
        <taxon>Anguilla</taxon>
    </lineage>
</organism>
<keyword evidence="1" id="KW-1133">Transmembrane helix</keyword>
<name>A0A0E9XC91_ANGAN</name>
<sequence length="83" mass="9120">MYLKGGVLLTLLAAFQVIFVFLQCLVALGCVLVLVFGDDTAENLSGLMPRRSVSLPFGYPQLRDHYIPSVLSVSRSVLKFISD</sequence>
<proteinExistence type="predicted"/>
<evidence type="ECO:0000256" key="1">
    <source>
        <dbReference type="SAM" id="Phobius"/>
    </source>
</evidence>
<reference evidence="2" key="1">
    <citation type="submission" date="2014-11" db="EMBL/GenBank/DDBJ databases">
        <authorList>
            <person name="Amaro Gonzalez C."/>
        </authorList>
    </citation>
    <scope>NUCLEOTIDE SEQUENCE</scope>
</reference>
<keyword evidence="1" id="KW-0812">Transmembrane</keyword>
<dbReference type="AlphaFoldDB" id="A0A0E9XC91"/>